<dbReference type="PROSITE" id="PS50111">
    <property type="entry name" value="CHEMOTAXIS_TRANSDUC_2"/>
    <property type="match status" value="1"/>
</dbReference>
<feature type="domain" description="PAS" evidence="14">
    <location>
        <begin position="25"/>
        <end position="50"/>
    </location>
</feature>
<evidence type="ECO:0000256" key="12">
    <source>
        <dbReference type="SAM" id="Phobius"/>
    </source>
</evidence>
<feature type="domain" description="Methyl-accepting transducer" evidence="13">
    <location>
        <begin position="271"/>
        <end position="500"/>
    </location>
</feature>
<dbReference type="Proteomes" id="UP000234240">
    <property type="component" value="Unassembled WGS sequence"/>
</dbReference>
<evidence type="ECO:0000256" key="4">
    <source>
        <dbReference type="ARBA" id="ARBA00022500"/>
    </source>
</evidence>
<evidence type="ECO:0000256" key="7">
    <source>
        <dbReference type="ARBA" id="ARBA00022989"/>
    </source>
</evidence>
<feature type="transmembrane region" description="Helical" evidence="12">
    <location>
        <begin position="169"/>
        <end position="187"/>
    </location>
</feature>
<dbReference type="SUPFAM" id="SSF58104">
    <property type="entry name" value="Methyl-accepting chemotaxis protein (MCP) signaling domain"/>
    <property type="match status" value="1"/>
</dbReference>
<keyword evidence="9 11" id="KW-0807">Transducer</keyword>
<evidence type="ECO:0000313" key="15">
    <source>
        <dbReference type="EMBL" id="PLR31643.1"/>
    </source>
</evidence>
<dbReference type="FunFam" id="3.30.450.20:FF:000046">
    <property type="entry name" value="Aerotaxis sensor receptor"/>
    <property type="match status" value="1"/>
</dbReference>
<evidence type="ECO:0000259" key="13">
    <source>
        <dbReference type="PROSITE" id="PS50111"/>
    </source>
</evidence>
<dbReference type="CDD" id="cd00130">
    <property type="entry name" value="PAS"/>
    <property type="match status" value="1"/>
</dbReference>
<dbReference type="InterPro" id="IPR035965">
    <property type="entry name" value="PAS-like_dom_sf"/>
</dbReference>
<comment type="subcellular location">
    <subcellularLocation>
        <location evidence="1">Cell inner membrane</location>
        <topology evidence="1">Multi-pass membrane protein</topology>
    </subcellularLocation>
</comment>
<keyword evidence="5" id="KW-0997">Cell inner membrane</keyword>
<keyword evidence="16" id="KW-1185">Reference proteome</keyword>
<evidence type="ECO:0000256" key="5">
    <source>
        <dbReference type="ARBA" id="ARBA00022519"/>
    </source>
</evidence>
<keyword evidence="2" id="KW-1003">Cell membrane</keyword>
<comment type="similarity">
    <text evidence="10">Belongs to the methyl-accepting chemotaxis (MCP) protein family.</text>
</comment>
<dbReference type="Pfam" id="PF08447">
    <property type="entry name" value="PAS_3"/>
    <property type="match status" value="1"/>
</dbReference>
<dbReference type="Gene3D" id="1.10.287.950">
    <property type="entry name" value="Methyl-accepting chemotaxis protein"/>
    <property type="match status" value="1"/>
</dbReference>
<evidence type="ECO:0000256" key="6">
    <source>
        <dbReference type="ARBA" id="ARBA00022692"/>
    </source>
</evidence>
<dbReference type="SMART" id="SM00283">
    <property type="entry name" value="MA"/>
    <property type="match status" value="1"/>
</dbReference>
<evidence type="ECO:0000256" key="1">
    <source>
        <dbReference type="ARBA" id="ARBA00004429"/>
    </source>
</evidence>
<dbReference type="GO" id="GO:0004888">
    <property type="term" value="F:transmembrane signaling receptor activity"/>
    <property type="evidence" value="ECO:0007669"/>
    <property type="project" value="TreeGrafter"/>
</dbReference>
<dbReference type="SMART" id="SM00086">
    <property type="entry name" value="PAC"/>
    <property type="match status" value="1"/>
</dbReference>
<dbReference type="PANTHER" id="PTHR43531">
    <property type="entry name" value="PROTEIN ICFG"/>
    <property type="match status" value="1"/>
</dbReference>
<keyword evidence="7 12" id="KW-1133">Transmembrane helix</keyword>
<dbReference type="InterPro" id="IPR013655">
    <property type="entry name" value="PAS_fold_3"/>
</dbReference>
<dbReference type="FunFam" id="1.10.287.950:FF:000001">
    <property type="entry name" value="Methyl-accepting chemotaxis sensory transducer"/>
    <property type="match status" value="1"/>
</dbReference>
<dbReference type="NCBIfam" id="TIGR00229">
    <property type="entry name" value="sensory_box"/>
    <property type="match status" value="1"/>
</dbReference>
<dbReference type="PROSITE" id="PS50112">
    <property type="entry name" value="PAS"/>
    <property type="match status" value="1"/>
</dbReference>
<evidence type="ECO:0000259" key="14">
    <source>
        <dbReference type="PROSITE" id="PS50112"/>
    </source>
</evidence>
<dbReference type="GO" id="GO:0052131">
    <property type="term" value="P:positive aerotaxis"/>
    <property type="evidence" value="ECO:0007669"/>
    <property type="project" value="UniProtKB-ARBA"/>
</dbReference>
<reference evidence="15 16" key="1">
    <citation type="submission" date="2017-12" db="EMBL/GenBank/DDBJ databases">
        <title>Characterization of six clinical isolates of Enterochimera gen. nov., a novel genus of the Yersiniaciae family and the three species Enterochimera arupensis sp. nov., Enterochimera coloradensis sp. nov, and Enterochimera californica sp. nov.</title>
        <authorList>
            <person name="Rossi A."/>
            <person name="Fisher M."/>
        </authorList>
    </citation>
    <scope>NUCLEOTIDE SEQUENCE [LARGE SCALE GENOMIC DNA]</scope>
    <source>
        <strain evidence="16">2015-Iso6</strain>
    </source>
</reference>
<gene>
    <name evidence="15" type="ORF">CYR55_20145</name>
</gene>
<evidence type="ECO:0000313" key="16">
    <source>
        <dbReference type="Proteomes" id="UP000234240"/>
    </source>
</evidence>
<keyword evidence="8 12" id="KW-0472">Membrane</keyword>
<dbReference type="InterPro" id="IPR051310">
    <property type="entry name" value="MCP_chemotaxis"/>
</dbReference>
<dbReference type="RefSeq" id="WP_101818133.1">
    <property type="nucleotide sequence ID" value="NZ_PJZF01000024.1"/>
</dbReference>
<comment type="caution">
    <text evidence="15">The sequence shown here is derived from an EMBL/GenBank/DDBJ whole genome shotgun (WGS) entry which is preliminary data.</text>
</comment>
<feature type="transmembrane region" description="Helical" evidence="12">
    <location>
        <begin position="193"/>
        <end position="212"/>
    </location>
</feature>
<dbReference type="InterPro" id="IPR004089">
    <property type="entry name" value="MCPsignal_dom"/>
</dbReference>
<evidence type="ECO:0000256" key="10">
    <source>
        <dbReference type="ARBA" id="ARBA00029447"/>
    </source>
</evidence>
<evidence type="ECO:0000256" key="2">
    <source>
        <dbReference type="ARBA" id="ARBA00022475"/>
    </source>
</evidence>
<dbReference type="SUPFAM" id="SSF55785">
    <property type="entry name" value="PYP-like sensor domain (PAS domain)"/>
    <property type="match status" value="1"/>
</dbReference>
<dbReference type="AlphaFoldDB" id="A0A2N5DWM5"/>
<evidence type="ECO:0000256" key="3">
    <source>
        <dbReference type="ARBA" id="ARBA00022481"/>
    </source>
</evidence>
<evidence type="ECO:0000256" key="11">
    <source>
        <dbReference type="PROSITE-ProRule" id="PRU00284"/>
    </source>
</evidence>
<keyword evidence="4" id="KW-0145">Chemotaxis</keyword>
<organism evidence="15 16">
    <name type="scientific">Chimaeribacter californicus</name>
    <dbReference type="NCBI Taxonomy" id="2060067"/>
    <lineage>
        <taxon>Bacteria</taxon>
        <taxon>Pseudomonadati</taxon>
        <taxon>Pseudomonadota</taxon>
        <taxon>Gammaproteobacteria</taxon>
        <taxon>Enterobacterales</taxon>
        <taxon>Yersiniaceae</taxon>
        <taxon>Chimaeribacter</taxon>
    </lineage>
</organism>
<accession>A0A2N5DWM5</accession>
<dbReference type="PANTHER" id="PTHR43531:SF7">
    <property type="entry name" value="AEROTAXIS RECEPTOR"/>
    <property type="match status" value="1"/>
</dbReference>
<keyword evidence="3" id="KW-0488">Methylation</keyword>
<sequence>MRNNQPVTQTPFHFSDDATLMSTTDLNSHILYANDAFVEISGFSAEELTGAPHNLVRHPDMPPEAFADMWATLKQGEPWTGLVKNRCKNGDHYWVRANVNPVIRNGTLLGYMSVRIKPTDQEVQAAAALYQKMRDGTLKNRRLHKGILLVTGFGRWRSVLKTLSLRGRLWAPLLALLPLSVMGVAALGLGGMALGGFAAGMALLLALAAAWLDAQIARPLAKVCRQAKDVATGASYRVDHLDRVDEIGMTLRAVGQMGVMFRWLVDDVSSQVMTVRNASDVLAQGNEELSRRTDQTAANVEQTSATMNQMTATVQSNTATAGEANQLSSSASAAAEKGGASMEEIVRMMDEIAISAKKIGTITSVIDSIAFQTNILALNAAVEAARAGEQGKGFAVVAGEVRGLAQRSATAASEIKSLIDASVSKVMAGSGQVHEAGTTMDDIVSQVGNVTTLIGRISAATAEQGTGLSEVGKAVKELERITQQNAEQVQESAVSATRMKHQVERLRQALSVFR</sequence>
<dbReference type="EMBL" id="PJZF01000024">
    <property type="protein sequence ID" value="PLR31643.1"/>
    <property type="molecule type" value="Genomic_DNA"/>
</dbReference>
<dbReference type="InterPro" id="IPR000014">
    <property type="entry name" value="PAS"/>
</dbReference>
<dbReference type="GO" id="GO:0005886">
    <property type="term" value="C:plasma membrane"/>
    <property type="evidence" value="ECO:0007669"/>
    <property type="project" value="UniProtKB-SubCell"/>
</dbReference>
<dbReference type="GO" id="GO:0007165">
    <property type="term" value="P:signal transduction"/>
    <property type="evidence" value="ECO:0007669"/>
    <property type="project" value="UniProtKB-KW"/>
</dbReference>
<dbReference type="OrthoDB" id="9812260at2"/>
<protein>
    <submittedName>
        <fullName evidence="15">Uncharacterized protein</fullName>
    </submittedName>
</protein>
<dbReference type="CDD" id="cd11386">
    <property type="entry name" value="MCP_signal"/>
    <property type="match status" value="1"/>
</dbReference>
<keyword evidence="6 12" id="KW-0812">Transmembrane</keyword>
<dbReference type="Gene3D" id="3.30.450.20">
    <property type="entry name" value="PAS domain"/>
    <property type="match status" value="1"/>
</dbReference>
<name>A0A2N5DWM5_9GAMM</name>
<dbReference type="Pfam" id="PF00015">
    <property type="entry name" value="MCPsignal"/>
    <property type="match status" value="1"/>
</dbReference>
<dbReference type="InterPro" id="IPR001610">
    <property type="entry name" value="PAC"/>
</dbReference>
<evidence type="ECO:0000256" key="8">
    <source>
        <dbReference type="ARBA" id="ARBA00023136"/>
    </source>
</evidence>
<evidence type="ECO:0000256" key="9">
    <source>
        <dbReference type="ARBA" id="ARBA00023224"/>
    </source>
</evidence>
<proteinExistence type="inferred from homology"/>